<protein>
    <submittedName>
        <fullName evidence="3">Microtubule-associated serine/threonine-protein kinase 3-like</fullName>
    </submittedName>
</protein>
<name>A0ABM3M7C2_BICAN</name>
<dbReference type="GeneID" id="128199850"/>
<sequence>MSVCSQVLEMARDCLHKSESKQVTSTYFYDMADSLDRLLAETREKSAEAGGKVAPLVTPLTLAMARPARLLECLEFDPERFYRLLEAAEGHARHLQFAKKTSMPYPVESLGNIEGNSKGFALFLNGFTPDVGGIY</sequence>
<dbReference type="Gene3D" id="1.20.1480.20">
    <property type="entry name" value="MAST3 pre-PK domain-like"/>
    <property type="match status" value="1"/>
</dbReference>
<dbReference type="InterPro" id="IPR015022">
    <property type="entry name" value="MAST_pre-PK_dom"/>
</dbReference>
<dbReference type="RefSeq" id="XP_052746987.1">
    <property type="nucleotide sequence ID" value="XM_052891027.1"/>
</dbReference>
<proteinExistence type="predicted"/>
<dbReference type="SUPFAM" id="SSF140482">
    <property type="entry name" value="MAST3 pre-PK domain-like"/>
    <property type="match status" value="1"/>
</dbReference>
<dbReference type="Pfam" id="PF08926">
    <property type="entry name" value="DUF1908"/>
    <property type="match status" value="1"/>
</dbReference>
<gene>
    <name evidence="3" type="primary">LOC128199850</name>
</gene>
<keyword evidence="2" id="KW-1185">Reference proteome</keyword>
<feature type="domain" description="Microtubule-associated serine/threonine-protein kinase pre-PK" evidence="1">
    <location>
        <begin position="3"/>
        <end position="111"/>
    </location>
</feature>
<dbReference type="InterPro" id="IPR023142">
    <property type="entry name" value="MAST_pre-PK_dom_sf"/>
</dbReference>
<evidence type="ECO:0000259" key="1">
    <source>
        <dbReference type="Pfam" id="PF08926"/>
    </source>
</evidence>
<organism evidence="2 3">
    <name type="scientific">Bicyclus anynana</name>
    <name type="common">Squinting bush brown butterfly</name>
    <dbReference type="NCBI Taxonomy" id="110368"/>
    <lineage>
        <taxon>Eukaryota</taxon>
        <taxon>Metazoa</taxon>
        <taxon>Ecdysozoa</taxon>
        <taxon>Arthropoda</taxon>
        <taxon>Hexapoda</taxon>
        <taxon>Insecta</taxon>
        <taxon>Pterygota</taxon>
        <taxon>Neoptera</taxon>
        <taxon>Endopterygota</taxon>
        <taxon>Lepidoptera</taxon>
        <taxon>Glossata</taxon>
        <taxon>Ditrysia</taxon>
        <taxon>Papilionoidea</taxon>
        <taxon>Nymphalidae</taxon>
        <taxon>Satyrinae</taxon>
        <taxon>Satyrini</taxon>
        <taxon>Mycalesina</taxon>
        <taxon>Bicyclus</taxon>
    </lineage>
</organism>
<dbReference type="Proteomes" id="UP001652582">
    <property type="component" value="Unplaced"/>
</dbReference>
<evidence type="ECO:0000313" key="2">
    <source>
        <dbReference type="Proteomes" id="UP001652582"/>
    </source>
</evidence>
<evidence type="ECO:0000313" key="3">
    <source>
        <dbReference type="RefSeq" id="XP_052746987.1"/>
    </source>
</evidence>
<reference evidence="3" key="1">
    <citation type="submission" date="2025-08" db="UniProtKB">
        <authorList>
            <consortium name="RefSeq"/>
        </authorList>
    </citation>
    <scope>IDENTIFICATION</scope>
</reference>
<accession>A0ABM3M7C2</accession>